<evidence type="ECO:0000256" key="1">
    <source>
        <dbReference type="ARBA" id="ARBA00022670"/>
    </source>
</evidence>
<reference evidence="5" key="1">
    <citation type="submission" date="2021-01" db="EMBL/GenBank/DDBJ databases">
        <authorList>
            <consortium name="Genoscope - CEA"/>
            <person name="William W."/>
        </authorList>
    </citation>
    <scope>NUCLEOTIDE SEQUENCE</scope>
</reference>
<evidence type="ECO:0000313" key="6">
    <source>
        <dbReference type="Proteomes" id="UP000692954"/>
    </source>
</evidence>
<evidence type="ECO:0000256" key="3">
    <source>
        <dbReference type="ARBA" id="ARBA00022807"/>
    </source>
</evidence>
<keyword evidence="1" id="KW-0645">Protease</keyword>
<dbReference type="GO" id="GO:0000338">
    <property type="term" value="P:protein deneddylation"/>
    <property type="evidence" value="ECO:0007669"/>
    <property type="project" value="TreeGrafter"/>
</dbReference>
<organism evidence="5 6">
    <name type="scientific">Paramecium sonneborni</name>
    <dbReference type="NCBI Taxonomy" id="65129"/>
    <lineage>
        <taxon>Eukaryota</taxon>
        <taxon>Sar</taxon>
        <taxon>Alveolata</taxon>
        <taxon>Ciliophora</taxon>
        <taxon>Intramacronucleata</taxon>
        <taxon>Oligohymenophorea</taxon>
        <taxon>Peniculida</taxon>
        <taxon>Parameciidae</taxon>
        <taxon>Paramecium</taxon>
    </lineage>
</organism>
<feature type="domain" description="Ubiquitin-like protease family profile" evidence="4">
    <location>
        <begin position="170"/>
        <end position="345"/>
    </location>
</feature>
<accession>A0A8S1KMD8</accession>
<dbReference type="Pfam" id="PF02902">
    <property type="entry name" value="Peptidase_C48"/>
    <property type="match status" value="1"/>
</dbReference>
<dbReference type="OrthoDB" id="311723at2759"/>
<evidence type="ECO:0000256" key="2">
    <source>
        <dbReference type="ARBA" id="ARBA00022801"/>
    </source>
</evidence>
<protein>
    <recommendedName>
        <fullName evidence="4">Ubiquitin-like protease family profile domain-containing protein</fullName>
    </recommendedName>
</protein>
<dbReference type="EMBL" id="CAJJDN010000010">
    <property type="protein sequence ID" value="CAD8055997.1"/>
    <property type="molecule type" value="Genomic_DNA"/>
</dbReference>
<sequence>MVLLDPIMLRDFKNRGYDVIDIRNNSDYVKLMIQINIIFYLSSNQSNINNIIKSADYQHQVRGKLYSSFFDSNKNPKYITQEGEFFVDLKNNLFQLNGQGIKYSGKSNNVNEKGEYNKGIKIQTRKSQNKIERKSQSIEPKTIKIFEVLNGKLILRNQKKILSTWCKYNQQISLNDLKILRTQGWLTSSIIDSYVLSLNLESQKKYFALNYKERQHIKKIFLVPTSLVTNIGGNYNMTQAIELFQSHFLELQEIKFEFQIMYTKIGFPINSNNVHWYFLLFDLEKNEVEIYDSLSPKPYSQILDLKIISELLMLKSPKISFNKNNYEQKDSYSCGYHVCHFMKFCHEKQFQKDLDYQYDENQMRLILKQVIEDEEN</sequence>
<dbReference type="AlphaFoldDB" id="A0A8S1KMD8"/>
<dbReference type="PANTHER" id="PTHR46468:SF1">
    <property type="entry name" value="SENTRIN-SPECIFIC PROTEASE 8"/>
    <property type="match status" value="1"/>
</dbReference>
<keyword evidence="2" id="KW-0378">Hydrolase</keyword>
<gene>
    <name evidence="5" type="ORF">PSON_ATCC_30995.1.T0100012</name>
</gene>
<comment type="caution">
    <text evidence="5">The sequence shown here is derived from an EMBL/GenBank/DDBJ whole genome shotgun (WGS) entry which is preliminary data.</text>
</comment>
<name>A0A8S1KMD8_9CILI</name>
<dbReference type="Proteomes" id="UP000692954">
    <property type="component" value="Unassembled WGS sequence"/>
</dbReference>
<evidence type="ECO:0000259" key="4">
    <source>
        <dbReference type="PROSITE" id="PS50600"/>
    </source>
</evidence>
<dbReference type="GO" id="GO:0019784">
    <property type="term" value="F:deNEDDylase activity"/>
    <property type="evidence" value="ECO:0007669"/>
    <property type="project" value="InterPro"/>
</dbReference>
<dbReference type="InterPro" id="IPR044613">
    <property type="entry name" value="Nep1/2-like"/>
</dbReference>
<keyword evidence="6" id="KW-1185">Reference proteome</keyword>
<dbReference type="PANTHER" id="PTHR46468">
    <property type="entry name" value="SENTRIN-SPECIFIC PROTEASE 8"/>
    <property type="match status" value="1"/>
</dbReference>
<proteinExistence type="predicted"/>
<dbReference type="PROSITE" id="PS50600">
    <property type="entry name" value="ULP_PROTEASE"/>
    <property type="match status" value="1"/>
</dbReference>
<dbReference type="GO" id="GO:0008234">
    <property type="term" value="F:cysteine-type peptidase activity"/>
    <property type="evidence" value="ECO:0007669"/>
    <property type="project" value="UniProtKB-KW"/>
</dbReference>
<evidence type="ECO:0000313" key="5">
    <source>
        <dbReference type="EMBL" id="CAD8055997.1"/>
    </source>
</evidence>
<dbReference type="GO" id="GO:0006508">
    <property type="term" value="P:proteolysis"/>
    <property type="evidence" value="ECO:0007669"/>
    <property type="project" value="UniProtKB-KW"/>
</dbReference>
<keyword evidence="3" id="KW-0788">Thiol protease</keyword>
<dbReference type="InterPro" id="IPR003653">
    <property type="entry name" value="Peptidase_C48_C"/>
</dbReference>